<evidence type="ECO:0000313" key="4">
    <source>
        <dbReference type="Proteomes" id="UP001525566"/>
    </source>
</evidence>
<comment type="caution">
    <text evidence="3">The sequence shown here is derived from an EMBL/GenBank/DDBJ whole genome shotgun (WGS) entry which is preliminary data.</text>
</comment>
<dbReference type="RefSeq" id="WP_259840535.1">
    <property type="nucleotide sequence ID" value="NZ_JAOAMU010000006.1"/>
</dbReference>
<evidence type="ECO:0008006" key="5">
    <source>
        <dbReference type="Google" id="ProtNLM"/>
    </source>
</evidence>
<protein>
    <recommendedName>
        <fullName evidence="5">DUF4019 domain-containing protein</fullName>
    </recommendedName>
</protein>
<feature type="chain" id="PRO_5046940001" description="DUF4019 domain-containing protein" evidence="2">
    <location>
        <begin position="22"/>
        <end position="187"/>
    </location>
</feature>
<keyword evidence="2" id="KW-0732">Signal</keyword>
<dbReference type="Proteomes" id="UP001525566">
    <property type="component" value="Unassembled WGS sequence"/>
</dbReference>
<feature type="signal peptide" evidence="2">
    <location>
        <begin position="1"/>
        <end position="21"/>
    </location>
</feature>
<accession>A0ABT2IZR1</accession>
<keyword evidence="4" id="KW-1185">Reference proteome</keyword>
<evidence type="ECO:0000256" key="2">
    <source>
        <dbReference type="SAM" id="SignalP"/>
    </source>
</evidence>
<dbReference type="EMBL" id="JAOAMU010000006">
    <property type="protein sequence ID" value="MCT2563981.1"/>
    <property type="molecule type" value="Genomic_DNA"/>
</dbReference>
<feature type="region of interest" description="Disordered" evidence="1">
    <location>
        <begin position="23"/>
        <end position="43"/>
    </location>
</feature>
<sequence>MNKIIITAIVLSLSALNHAHAQKKITDNKPAAQQNTTKEAKETEKAKIWITRTVANTLNKANGMAENTNEEAEGKHKQIYTTQYMAYKDDAAETGMDGGMTRKAFEKKWAKDFNVQYAGVGKGYLVSNAYYGFIEVTQCVFIKKTGNAYLFETVITDTEAKINYKRDIKVIPSGNSFLIADVLEYNQ</sequence>
<name>A0ABT2IZR1_9FLAO</name>
<proteinExistence type="predicted"/>
<gene>
    <name evidence="3" type="ORF">N0B48_18980</name>
</gene>
<reference evidence="3 4" key="1">
    <citation type="submission" date="2022-09" db="EMBL/GenBank/DDBJ databases">
        <title>Chryseobacterium oleae sp.nov., isolated from the inter-root soil of Pyrola calliantha H. Andr. in Tibet.</title>
        <authorList>
            <person name="Li Z."/>
        </authorList>
    </citation>
    <scope>NUCLEOTIDE SEQUENCE [LARGE SCALE GENOMIC DNA]</scope>
    <source>
        <strain evidence="4">pc1-10</strain>
    </source>
</reference>
<organism evidence="3 4">
    <name type="scientific">Chryseobacterium herbae</name>
    <dbReference type="NCBI Taxonomy" id="2976476"/>
    <lineage>
        <taxon>Bacteria</taxon>
        <taxon>Pseudomonadati</taxon>
        <taxon>Bacteroidota</taxon>
        <taxon>Flavobacteriia</taxon>
        <taxon>Flavobacteriales</taxon>
        <taxon>Weeksellaceae</taxon>
        <taxon>Chryseobacterium group</taxon>
        <taxon>Chryseobacterium</taxon>
    </lineage>
</organism>
<evidence type="ECO:0000313" key="3">
    <source>
        <dbReference type="EMBL" id="MCT2563981.1"/>
    </source>
</evidence>
<evidence type="ECO:0000256" key="1">
    <source>
        <dbReference type="SAM" id="MobiDB-lite"/>
    </source>
</evidence>